<organism evidence="2">
    <name type="scientific">Mycobacterium xenopi 4042</name>
    <dbReference type="NCBI Taxonomy" id="1299334"/>
    <lineage>
        <taxon>Bacteria</taxon>
        <taxon>Bacillati</taxon>
        <taxon>Actinomycetota</taxon>
        <taxon>Actinomycetes</taxon>
        <taxon>Mycobacteriales</taxon>
        <taxon>Mycobacteriaceae</taxon>
        <taxon>Mycobacterium</taxon>
    </lineage>
</organism>
<name>X8BDX8_MYCXE</name>
<accession>X8BDX8</accession>
<protein>
    <submittedName>
        <fullName evidence="2">Uncharacterized protein</fullName>
    </submittedName>
</protein>
<sequence length="37" mass="4108">MMIDWLKQVGPGHYQSTQRFRSGAPGRRCCASRTAGP</sequence>
<evidence type="ECO:0000256" key="1">
    <source>
        <dbReference type="SAM" id="MobiDB-lite"/>
    </source>
</evidence>
<comment type="caution">
    <text evidence="2">The sequence shown here is derived from an EMBL/GenBank/DDBJ whole genome shotgun (WGS) entry which is preliminary data.</text>
</comment>
<gene>
    <name evidence="2" type="ORF">I553_4008</name>
</gene>
<evidence type="ECO:0000313" key="2">
    <source>
        <dbReference type="EMBL" id="EUA41458.1"/>
    </source>
</evidence>
<feature type="region of interest" description="Disordered" evidence="1">
    <location>
        <begin position="15"/>
        <end position="37"/>
    </location>
</feature>
<dbReference type="EMBL" id="JAOB01000045">
    <property type="protein sequence ID" value="EUA41458.1"/>
    <property type="molecule type" value="Genomic_DNA"/>
</dbReference>
<proteinExistence type="predicted"/>
<reference evidence="2" key="1">
    <citation type="submission" date="2014-01" db="EMBL/GenBank/DDBJ databases">
        <authorList>
            <person name="Brown-Elliot B."/>
            <person name="Wallace R."/>
            <person name="Lenaerts A."/>
            <person name="Ordway D."/>
            <person name="DeGroote M.A."/>
            <person name="Parker T."/>
            <person name="Sizemore C."/>
            <person name="Tallon L.J."/>
            <person name="Sadzewicz L.K."/>
            <person name="Sengamalay N."/>
            <person name="Fraser C.M."/>
            <person name="Hine E."/>
            <person name="Shefchek K.A."/>
            <person name="Das S.P."/>
            <person name="Tettelin H."/>
        </authorList>
    </citation>
    <scope>NUCLEOTIDE SEQUENCE [LARGE SCALE GENOMIC DNA]</scope>
    <source>
        <strain evidence="2">4042</strain>
    </source>
</reference>
<dbReference type="AlphaFoldDB" id="X8BDX8"/>